<comment type="caution">
    <text evidence="2">The sequence shown here is derived from an EMBL/GenBank/DDBJ whole genome shotgun (WGS) entry which is preliminary data.</text>
</comment>
<protein>
    <submittedName>
        <fullName evidence="2">Uncharacterized protein</fullName>
    </submittedName>
</protein>
<accession>A0AAW0AF47</accession>
<organism evidence="2 3">
    <name type="scientific">Favolaschia claudopus</name>
    <dbReference type="NCBI Taxonomy" id="2862362"/>
    <lineage>
        <taxon>Eukaryota</taxon>
        <taxon>Fungi</taxon>
        <taxon>Dikarya</taxon>
        <taxon>Basidiomycota</taxon>
        <taxon>Agaricomycotina</taxon>
        <taxon>Agaricomycetes</taxon>
        <taxon>Agaricomycetidae</taxon>
        <taxon>Agaricales</taxon>
        <taxon>Marasmiineae</taxon>
        <taxon>Mycenaceae</taxon>
        <taxon>Favolaschia</taxon>
    </lineage>
</organism>
<dbReference type="Proteomes" id="UP001362999">
    <property type="component" value="Unassembled WGS sequence"/>
</dbReference>
<evidence type="ECO:0000313" key="2">
    <source>
        <dbReference type="EMBL" id="KAK7007039.1"/>
    </source>
</evidence>
<evidence type="ECO:0000313" key="3">
    <source>
        <dbReference type="Proteomes" id="UP001362999"/>
    </source>
</evidence>
<feature type="compositionally biased region" description="Low complexity" evidence="1">
    <location>
        <begin position="189"/>
        <end position="202"/>
    </location>
</feature>
<proteinExistence type="predicted"/>
<sequence length="272" mass="29454">MHSTTSLTKLSTKSSRSLSIRPIVVNLDNDAGDHGDSDTLVGDLLPSDASKQPRVALRRKKHLSIYRSSAPAQSPVAEVAIEIPLVTRPQSMVTPPSVIDEHPPLFPSTKPQMTHHRAHSQPNVRLGHPSRPYYSAIRKNMSRPSSPYGTSVTASSRPSSMAFSSRTTSPTFGHLPEAFEDTDDDDETPAPSRAASPSRFAFGGVSTSHPGFSVSGEMEMRMALAALAAGQRQDSSFQFRETVTPPTTVRGRVKQLGKGLKDLVRRHAHASQ</sequence>
<gene>
    <name evidence="2" type="ORF">R3P38DRAFT_1695864</name>
</gene>
<feature type="compositionally biased region" description="Polar residues" evidence="1">
    <location>
        <begin position="142"/>
        <end position="153"/>
    </location>
</feature>
<feature type="compositionally biased region" description="Acidic residues" evidence="1">
    <location>
        <begin position="178"/>
        <end position="188"/>
    </location>
</feature>
<evidence type="ECO:0000256" key="1">
    <source>
        <dbReference type="SAM" id="MobiDB-lite"/>
    </source>
</evidence>
<name>A0AAW0AF47_9AGAR</name>
<keyword evidence="3" id="KW-1185">Reference proteome</keyword>
<dbReference type="AlphaFoldDB" id="A0AAW0AF47"/>
<feature type="region of interest" description="Disordered" evidence="1">
    <location>
        <begin position="110"/>
        <end position="202"/>
    </location>
</feature>
<feature type="compositionally biased region" description="Low complexity" evidence="1">
    <location>
        <begin position="154"/>
        <end position="166"/>
    </location>
</feature>
<dbReference type="EMBL" id="JAWWNJ010000073">
    <property type="protein sequence ID" value="KAK7007039.1"/>
    <property type="molecule type" value="Genomic_DNA"/>
</dbReference>
<reference evidence="2 3" key="1">
    <citation type="journal article" date="2024" name="J Genomics">
        <title>Draft genome sequencing and assembly of Favolaschia claudopus CIRM-BRFM 2984 isolated from oak limbs.</title>
        <authorList>
            <person name="Navarro D."/>
            <person name="Drula E."/>
            <person name="Chaduli D."/>
            <person name="Cazenave R."/>
            <person name="Ahrendt S."/>
            <person name="Wang J."/>
            <person name="Lipzen A."/>
            <person name="Daum C."/>
            <person name="Barry K."/>
            <person name="Grigoriev I.V."/>
            <person name="Favel A."/>
            <person name="Rosso M.N."/>
            <person name="Martin F."/>
        </authorList>
    </citation>
    <scope>NUCLEOTIDE SEQUENCE [LARGE SCALE GENOMIC DNA]</scope>
    <source>
        <strain evidence="2 3">CIRM-BRFM 2984</strain>
    </source>
</reference>